<proteinExistence type="predicted"/>
<reference evidence="2" key="1">
    <citation type="submission" date="2022-07" db="EMBL/GenBank/DDBJ databases">
        <authorList>
            <person name="Macas J."/>
            <person name="Novak P."/>
            <person name="Neumann P."/>
        </authorList>
    </citation>
    <scope>NUCLEOTIDE SEQUENCE</scope>
</reference>
<sequence length="124" mass="14873">MATQSTFKKAKITLRSFYKPSTSTQSRQELNVPIETPNISSTHEEVVSDTPEIERDPGKRKKISDWPFEKRDEIRRSYLMLGPYQPKLNFYKGRVYKDRVRRFQATWFNEFNWLEYSPTTHKAY</sequence>
<evidence type="ECO:0000313" key="3">
    <source>
        <dbReference type="Proteomes" id="UP001152523"/>
    </source>
</evidence>
<evidence type="ECO:0000256" key="1">
    <source>
        <dbReference type="SAM" id="MobiDB-lite"/>
    </source>
</evidence>
<protein>
    <submittedName>
        <fullName evidence="2">Uncharacterized protein</fullName>
    </submittedName>
</protein>
<dbReference type="Proteomes" id="UP001152523">
    <property type="component" value="Unassembled WGS sequence"/>
</dbReference>
<name>A0AAV0BXV9_9ASTE</name>
<evidence type="ECO:0000313" key="2">
    <source>
        <dbReference type="EMBL" id="CAH9050067.1"/>
    </source>
</evidence>
<accession>A0AAV0BXV9</accession>
<gene>
    <name evidence="2" type="ORF">CEPIT_LOCUS25</name>
</gene>
<dbReference type="AlphaFoldDB" id="A0AAV0BXV9"/>
<dbReference type="EMBL" id="CAMAPF010000001">
    <property type="protein sequence ID" value="CAH9050067.1"/>
    <property type="molecule type" value="Genomic_DNA"/>
</dbReference>
<comment type="caution">
    <text evidence="2">The sequence shown here is derived from an EMBL/GenBank/DDBJ whole genome shotgun (WGS) entry which is preliminary data.</text>
</comment>
<feature type="region of interest" description="Disordered" evidence="1">
    <location>
        <begin position="42"/>
        <end position="64"/>
    </location>
</feature>
<organism evidence="2 3">
    <name type="scientific">Cuscuta epithymum</name>
    <dbReference type="NCBI Taxonomy" id="186058"/>
    <lineage>
        <taxon>Eukaryota</taxon>
        <taxon>Viridiplantae</taxon>
        <taxon>Streptophyta</taxon>
        <taxon>Embryophyta</taxon>
        <taxon>Tracheophyta</taxon>
        <taxon>Spermatophyta</taxon>
        <taxon>Magnoliopsida</taxon>
        <taxon>eudicotyledons</taxon>
        <taxon>Gunneridae</taxon>
        <taxon>Pentapetalae</taxon>
        <taxon>asterids</taxon>
        <taxon>lamiids</taxon>
        <taxon>Solanales</taxon>
        <taxon>Convolvulaceae</taxon>
        <taxon>Cuscuteae</taxon>
        <taxon>Cuscuta</taxon>
        <taxon>Cuscuta subgen. Cuscuta</taxon>
    </lineage>
</organism>
<keyword evidence="3" id="KW-1185">Reference proteome</keyword>